<dbReference type="GeneID" id="81358146"/>
<keyword evidence="2" id="KW-0186">Copper</keyword>
<dbReference type="Proteomes" id="UP001149074">
    <property type="component" value="Unassembled WGS sequence"/>
</dbReference>
<evidence type="ECO:0000259" key="4">
    <source>
        <dbReference type="PROSITE" id="PS00497"/>
    </source>
</evidence>
<dbReference type="EMBL" id="JAPQKI010000005">
    <property type="protein sequence ID" value="KAJ5099672.1"/>
    <property type="molecule type" value="Genomic_DNA"/>
</dbReference>
<accession>A0A9W9FGB9</accession>
<feature type="domain" description="Tyrosinase copper-binding" evidence="4">
    <location>
        <begin position="62"/>
        <end position="79"/>
    </location>
</feature>
<evidence type="ECO:0000256" key="2">
    <source>
        <dbReference type="ARBA" id="ARBA00023008"/>
    </source>
</evidence>
<dbReference type="AlphaFoldDB" id="A0A9W9FGB9"/>
<comment type="caution">
    <text evidence="5">The sequence shown here is derived from an EMBL/GenBank/DDBJ whole genome shotgun (WGS) entry which is preliminary data.</text>
</comment>
<dbReference type="SUPFAM" id="SSF48056">
    <property type="entry name" value="Di-copper centre-containing domain"/>
    <property type="match status" value="1"/>
</dbReference>
<keyword evidence="1" id="KW-0479">Metal-binding</keyword>
<dbReference type="Pfam" id="PF00264">
    <property type="entry name" value="Tyrosinase"/>
    <property type="match status" value="1"/>
</dbReference>
<feature type="region of interest" description="Disordered" evidence="3">
    <location>
        <begin position="145"/>
        <end position="170"/>
    </location>
</feature>
<reference evidence="5" key="2">
    <citation type="journal article" date="2023" name="IMA Fungus">
        <title>Comparative genomic study of the Penicillium genus elucidates a diverse pangenome and 15 lateral gene transfer events.</title>
        <authorList>
            <person name="Petersen C."/>
            <person name="Sorensen T."/>
            <person name="Nielsen M.R."/>
            <person name="Sondergaard T.E."/>
            <person name="Sorensen J.L."/>
            <person name="Fitzpatrick D.A."/>
            <person name="Frisvad J.C."/>
            <person name="Nielsen K.L."/>
        </authorList>
    </citation>
    <scope>NUCLEOTIDE SEQUENCE</scope>
    <source>
        <strain evidence="5">IBT 30761</strain>
    </source>
</reference>
<sequence>MTLGDGIRRNIAHVDPSERALLRDAIKQLNQQYYPGSPSEIPPGGVSLWFKQDEIHQATHVHGGPEFLPWHRELTNHFEALLRQINPQLSLHYWDFKEDPRSIPNGNLGAGNTGPVNLFDADFMGSPQGEIGEPWLSAGFYDPQAGTPGHPRGRDVSLNPADPPMSVTRPNTYTGPPPVPFMTAAEENRILGLQNFGPAIAQNHQNDTNFQANTMPNFFRTAWESVHFKAHIYFAKVGPHFAFRDPFVFLLHSNVDRIFAMWQCDPAHPERLDPASVYGAESNMDVDVLAFGVSSKQNLTNLVEPWSTGHGQFSDTDLRPWEPTHENQGFPHDYHHVSVVAPPRYDNGAR</sequence>
<keyword evidence="6" id="KW-1185">Reference proteome</keyword>
<dbReference type="OrthoDB" id="6132182at2759"/>
<dbReference type="Gene3D" id="1.10.1280.10">
    <property type="entry name" value="Di-copper center containing domain from catechol oxidase"/>
    <property type="match status" value="1"/>
</dbReference>
<proteinExistence type="predicted"/>
<dbReference type="PANTHER" id="PTHR11474:SF126">
    <property type="entry name" value="TYROSINASE-LIKE PROTEIN TYR-1-RELATED"/>
    <property type="match status" value="1"/>
</dbReference>
<gene>
    <name evidence="5" type="ORF">N7532_006673</name>
</gene>
<dbReference type="GO" id="GO:0046872">
    <property type="term" value="F:metal ion binding"/>
    <property type="evidence" value="ECO:0007669"/>
    <property type="project" value="UniProtKB-KW"/>
</dbReference>
<reference evidence="5" key="1">
    <citation type="submission" date="2022-11" db="EMBL/GenBank/DDBJ databases">
        <authorList>
            <person name="Petersen C."/>
        </authorList>
    </citation>
    <scope>NUCLEOTIDE SEQUENCE</scope>
    <source>
        <strain evidence="5">IBT 30761</strain>
    </source>
</reference>
<dbReference type="PANTHER" id="PTHR11474">
    <property type="entry name" value="TYROSINASE FAMILY MEMBER"/>
    <property type="match status" value="1"/>
</dbReference>
<dbReference type="PRINTS" id="PR00092">
    <property type="entry name" value="TYROSINASE"/>
</dbReference>
<dbReference type="InterPro" id="IPR008922">
    <property type="entry name" value="Di-copper_centre_dom_sf"/>
</dbReference>
<name>A0A9W9FGB9_9EURO</name>
<evidence type="ECO:0000256" key="1">
    <source>
        <dbReference type="ARBA" id="ARBA00022723"/>
    </source>
</evidence>
<evidence type="ECO:0000256" key="3">
    <source>
        <dbReference type="SAM" id="MobiDB-lite"/>
    </source>
</evidence>
<dbReference type="InterPro" id="IPR050316">
    <property type="entry name" value="Tyrosinase/Hemocyanin"/>
</dbReference>
<dbReference type="InterPro" id="IPR002227">
    <property type="entry name" value="Tyrosinase_Cu-bd"/>
</dbReference>
<organism evidence="5 6">
    <name type="scientific">Penicillium argentinense</name>
    <dbReference type="NCBI Taxonomy" id="1131581"/>
    <lineage>
        <taxon>Eukaryota</taxon>
        <taxon>Fungi</taxon>
        <taxon>Dikarya</taxon>
        <taxon>Ascomycota</taxon>
        <taxon>Pezizomycotina</taxon>
        <taxon>Eurotiomycetes</taxon>
        <taxon>Eurotiomycetidae</taxon>
        <taxon>Eurotiales</taxon>
        <taxon>Aspergillaceae</taxon>
        <taxon>Penicillium</taxon>
    </lineage>
</organism>
<dbReference type="GO" id="GO:0016491">
    <property type="term" value="F:oxidoreductase activity"/>
    <property type="evidence" value="ECO:0007669"/>
    <property type="project" value="InterPro"/>
</dbReference>
<evidence type="ECO:0000313" key="5">
    <source>
        <dbReference type="EMBL" id="KAJ5099672.1"/>
    </source>
</evidence>
<dbReference type="PROSITE" id="PS00497">
    <property type="entry name" value="TYROSINASE_1"/>
    <property type="match status" value="1"/>
</dbReference>
<evidence type="ECO:0000313" key="6">
    <source>
        <dbReference type="Proteomes" id="UP001149074"/>
    </source>
</evidence>
<protein>
    <submittedName>
        <fullName evidence="5">Common central of tyrosinase domain-containing protein</fullName>
    </submittedName>
</protein>
<dbReference type="RefSeq" id="XP_056475326.1">
    <property type="nucleotide sequence ID" value="XM_056619167.1"/>
</dbReference>